<reference evidence="3" key="1">
    <citation type="journal article" date="2020" name="bioRxiv">
        <title>Historical genomics reveals the evolutionary mechanisms behind multiple outbreaks of the host-specific coffee wilt pathogen Fusarium xylarioides.</title>
        <authorList>
            <person name="Peck D."/>
            <person name="Nowell R.W."/>
            <person name="Flood J."/>
            <person name="Ryan M.J."/>
            <person name="Barraclough T.G."/>
        </authorList>
    </citation>
    <scope>NUCLEOTIDE SEQUENCE</scope>
    <source>
        <strain evidence="3">IMI 127659i</strain>
    </source>
</reference>
<dbReference type="InterPro" id="IPR003615">
    <property type="entry name" value="HNH_nuc"/>
</dbReference>
<evidence type="ECO:0000259" key="2">
    <source>
        <dbReference type="Pfam" id="PF13391"/>
    </source>
</evidence>
<dbReference type="EMBL" id="JADFTT010000262">
    <property type="protein sequence ID" value="KAG5764186.1"/>
    <property type="molecule type" value="Genomic_DNA"/>
</dbReference>
<proteinExistence type="predicted"/>
<dbReference type="Pfam" id="PF13391">
    <property type="entry name" value="HNH_2"/>
    <property type="match status" value="1"/>
</dbReference>
<organism evidence="3 4">
    <name type="scientific">Fusarium xylarioides</name>
    <dbReference type="NCBI Taxonomy" id="221167"/>
    <lineage>
        <taxon>Eukaryota</taxon>
        <taxon>Fungi</taxon>
        <taxon>Dikarya</taxon>
        <taxon>Ascomycota</taxon>
        <taxon>Pezizomycotina</taxon>
        <taxon>Sordariomycetes</taxon>
        <taxon>Hypocreomycetidae</taxon>
        <taxon>Hypocreales</taxon>
        <taxon>Nectriaceae</taxon>
        <taxon>Fusarium</taxon>
        <taxon>Fusarium fujikuroi species complex</taxon>
    </lineage>
</organism>
<accession>A0A9P7HV52</accession>
<reference evidence="3" key="2">
    <citation type="submission" date="2020-10" db="EMBL/GenBank/DDBJ databases">
        <authorList>
            <person name="Peck L.D."/>
            <person name="Nowell R.W."/>
            <person name="Flood J."/>
            <person name="Ryan M.J."/>
            <person name="Barraclough T.G."/>
        </authorList>
    </citation>
    <scope>NUCLEOTIDE SEQUENCE</scope>
    <source>
        <strain evidence="3">IMI 127659i</strain>
    </source>
</reference>
<feature type="domain" description="HNH nuclease" evidence="2">
    <location>
        <begin position="173"/>
        <end position="259"/>
    </location>
</feature>
<protein>
    <recommendedName>
        <fullName evidence="2">HNH nuclease domain-containing protein</fullName>
    </recommendedName>
</protein>
<evidence type="ECO:0000313" key="3">
    <source>
        <dbReference type="EMBL" id="KAG5764186.1"/>
    </source>
</evidence>
<dbReference type="AlphaFoldDB" id="A0A9P7HV52"/>
<feature type="compositionally biased region" description="Polar residues" evidence="1">
    <location>
        <begin position="139"/>
        <end position="153"/>
    </location>
</feature>
<sequence>MDTTNAQRRDELKALIDERFQGFVSDRAYKRLKDVVGDRREQPFAVPGPWLQFAPNEAEKRRELMSKIRDLIRTIDPNFELQHRHAVAIMMACPETVGPRGLLSYGRPPQVLRDALDNVFKFQRHFLKQNAPEEDKSGDVQQQDGQADNSSTARKPRSKSEREKCIEYDDNMCIVTKTAHPHVCHIVPFSFNSSKANAEKTKSYIDIGAMFGQAFQDRWAKVIANPHPHARGYSDKHWNMLCLSPQMHDWWGRGYFAFEYVRSVQCGEQARIELRFHWMPKTTFNYHDRKGVTAHWDGIQDALRHHHATQADDPTTPSTFPGDPHQRAPGFVKAFLDNGELVSTGQEVIVWRPQKAVGAFKAVIDLQYAAIKMLALCGGAGNPDLLGKDDDDDTVAGASVSNSNAFVESPSIAPSHVDSTDEPDVQLDGLRI</sequence>
<gene>
    <name evidence="3" type="ORF">H9Q72_007722</name>
</gene>
<keyword evidence="4" id="KW-1185">Reference proteome</keyword>
<evidence type="ECO:0000313" key="4">
    <source>
        <dbReference type="Proteomes" id="UP000750502"/>
    </source>
</evidence>
<feature type="region of interest" description="Disordered" evidence="1">
    <location>
        <begin position="130"/>
        <end position="162"/>
    </location>
</feature>
<evidence type="ECO:0000256" key="1">
    <source>
        <dbReference type="SAM" id="MobiDB-lite"/>
    </source>
</evidence>
<dbReference type="Proteomes" id="UP000750502">
    <property type="component" value="Unassembled WGS sequence"/>
</dbReference>
<comment type="caution">
    <text evidence="3">The sequence shown here is derived from an EMBL/GenBank/DDBJ whole genome shotgun (WGS) entry which is preliminary data.</text>
</comment>
<feature type="region of interest" description="Disordered" evidence="1">
    <location>
        <begin position="408"/>
        <end position="432"/>
    </location>
</feature>
<dbReference type="OrthoDB" id="5416097at2759"/>
<name>A0A9P7HV52_9HYPO</name>